<dbReference type="RefSeq" id="WP_134209175.1">
    <property type="nucleotide sequence ID" value="NZ_CP038015.1"/>
</dbReference>
<proteinExistence type="predicted"/>
<dbReference type="EMBL" id="CP038015">
    <property type="protein sequence ID" value="QBP40455.1"/>
    <property type="molecule type" value="Genomic_DNA"/>
</dbReference>
<keyword evidence="2" id="KW-1185">Reference proteome</keyword>
<reference evidence="1 2" key="1">
    <citation type="submission" date="2019-03" db="EMBL/GenBank/DDBJ databases">
        <title>Complete genome sequence of Paenisporosarcina antarctica CGMCC 1.6503T.</title>
        <authorList>
            <person name="Rong J.-C."/>
            <person name="Chi N.-Y."/>
            <person name="Zhang Q.-F."/>
        </authorList>
    </citation>
    <scope>NUCLEOTIDE SEQUENCE [LARGE SCALE GENOMIC DNA]</scope>
    <source>
        <strain evidence="1 2">CGMCC 1.6503</strain>
    </source>
</reference>
<dbReference type="OrthoDB" id="2452890at2"/>
<sequence>MFRGRMYKLDRFEEDLAVLLEFPSESNVLVVPTDDLHHDMKVGDVLLVDIKEEGFNISKVNKRTANQQKNVESICPSQKISSYYIDYEHGCLVYTTAS</sequence>
<gene>
    <name evidence="1" type="ORF">E2636_04620</name>
</gene>
<dbReference type="InterPro" id="IPR021377">
    <property type="entry name" value="DUF3006"/>
</dbReference>
<protein>
    <submittedName>
        <fullName evidence="1">DUF3006 domain-containing protein</fullName>
    </submittedName>
</protein>
<organism evidence="1 2">
    <name type="scientific">Paenisporosarcina antarctica</name>
    <dbReference type="NCBI Taxonomy" id="417367"/>
    <lineage>
        <taxon>Bacteria</taxon>
        <taxon>Bacillati</taxon>
        <taxon>Bacillota</taxon>
        <taxon>Bacilli</taxon>
        <taxon>Bacillales</taxon>
        <taxon>Caryophanaceae</taxon>
        <taxon>Paenisporosarcina</taxon>
    </lineage>
</organism>
<name>A0A4V1AMU1_9BACL</name>
<evidence type="ECO:0000313" key="1">
    <source>
        <dbReference type="EMBL" id="QBP40455.1"/>
    </source>
</evidence>
<accession>A0A4V1AMU1</accession>
<dbReference type="Proteomes" id="UP000294292">
    <property type="component" value="Chromosome"/>
</dbReference>
<dbReference type="Pfam" id="PF11213">
    <property type="entry name" value="DUF3006"/>
    <property type="match status" value="1"/>
</dbReference>
<dbReference type="KEGG" id="panc:E2636_04620"/>
<evidence type="ECO:0000313" key="2">
    <source>
        <dbReference type="Proteomes" id="UP000294292"/>
    </source>
</evidence>
<dbReference type="AlphaFoldDB" id="A0A4V1AMU1"/>